<accession>S9UXM3</accession>
<dbReference type="AlphaFoldDB" id="S9UXM3"/>
<comment type="caution">
    <text evidence="3">The sequence shown here is derived from an EMBL/GenBank/DDBJ whole genome shotgun (WGS) entry which is preliminary data.</text>
</comment>
<feature type="coiled-coil region" evidence="1">
    <location>
        <begin position="127"/>
        <end position="154"/>
    </location>
</feature>
<proteinExistence type="predicted"/>
<dbReference type="Proteomes" id="UP000015354">
    <property type="component" value="Unassembled WGS sequence"/>
</dbReference>
<feature type="region of interest" description="Disordered" evidence="2">
    <location>
        <begin position="53"/>
        <end position="106"/>
    </location>
</feature>
<organism evidence="3 4">
    <name type="scientific">Strigomonas culicis</name>
    <dbReference type="NCBI Taxonomy" id="28005"/>
    <lineage>
        <taxon>Eukaryota</taxon>
        <taxon>Discoba</taxon>
        <taxon>Euglenozoa</taxon>
        <taxon>Kinetoplastea</taxon>
        <taxon>Metakinetoplastina</taxon>
        <taxon>Trypanosomatida</taxon>
        <taxon>Trypanosomatidae</taxon>
        <taxon>Strigomonadinae</taxon>
        <taxon>Strigomonas</taxon>
    </lineage>
</organism>
<gene>
    <name evidence="3" type="ORF">STCU_12155</name>
</gene>
<keyword evidence="4" id="KW-1185">Reference proteome</keyword>
<evidence type="ECO:0000313" key="3">
    <source>
        <dbReference type="EMBL" id="EPY15290.1"/>
    </source>
</evidence>
<evidence type="ECO:0000256" key="1">
    <source>
        <dbReference type="SAM" id="Coils"/>
    </source>
</evidence>
<protein>
    <submittedName>
        <fullName evidence="3">Uncharacterized protein</fullName>
    </submittedName>
</protein>
<dbReference type="EMBL" id="ATMH01012261">
    <property type="protein sequence ID" value="EPY15290.1"/>
    <property type="molecule type" value="Genomic_DNA"/>
</dbReference>
<keyword evidence="1" id="KW-0175">Coiled coil</keyword>
<sequence>MRLREFRSCLSDIAANLADFTEEEFHLMGLTFAVPGVRELSSAEVAAFNEQLRRSGAGGERRARSPPGAAAADPPPRGDSSAYSPNSTVDSCGTQINLSSEDGSLSVARPPLLLPLFNGGERMAVERDQFTRFKEEVDRKLEEVEERLAWASVQQEETQVETLNDDSGSDGF</sequence>
<evidence type="ECO:0000256" key="2">
    <source>
        <dbReference type="SAM" id="MobiDB-lite"/>
    </source>
</evidence>
<dbReference type="OrthoDB" id="249158at2759"/>
<feature type="compositionally biased region" description="Low complexity" evidence="2">
    <location>
        <begin position="65"/>
        <end position="82"/>
    </location>
</feature>
<reference evidence="3 4" key="1">
    <citation type="journal article" date="2013" name="PLoS ONE">
        <title>Predicting the Proteins of Angomonas deanei, Strigomonas culicis and Their Respective Endosymbionts Reveals New Aspects of the Trypanosomatidae Family.</title>
        <authorList>
            <person name="Motta M.C."/>
            <person name="Martins A.C."/>
            <person name="de Souza S.S."/>
            <person name="Catta-Preta C.M."/>
            <person name="Silva R."/>
            <person name="Klein C.C."/>
            <person name="de Almeida L.G."/>
            <person name="de Lima Cunha O."/>
            <person name="Ciapina L.P."/>
            <person name="Brocchi M."/>
            <person name="Colabardini A.C."/>
            <person name="de Araujo Lima B."/>
            <person name="Machado C.R."/>
            <person name="de Almeida Soares C.M."/>
            <person name="Probst C.M."/>
            <person name="de Menezes C.B."/>
            <person name="Thompson C.E."/>
            <person name="Bartholomeu D.C."/>
            <person name="Gradia D.F."/>
            <person name="Pavoni D.P."/>
            <person name="Grisard E.C."/>
            <person name="Fantinatti-Garboggini F."/>
            <person name="Marchini F.K."/>
            <person name="Rodrigues-Luiz G.F."/>
            <person name="Wagner G."/>
            <person name="Goldman G.H."/>
            <person name="Fietto J.L."/>
            <person name="Elias M.C."/>
            <person name="Goldman M.H."/>
            <person name="Sagot M.F."/>
            <person name="Pereira M."/>
            <person name="Stoco P.H."/>
            <person name="de Mendonca-Neto R.P."/>
            <person name="Teixeira S.M."/>
            <person name="Maciel T.E."/>
            <person name="de Oliveira Mendes T.A."/>
            <person name="Urmenyi T.P."/>
            <person name="de Souza W."/>
            <person name="Schenkman S."/>
            <person name="de Vasconcelos A.T."/>
        </authorList>
    </citation>
    <scope>NUCLEOTIDE SEQUENCE [LARGE SCALE GENOMIC DNA]</scope>
</reference>
<name>S9UXM3_9TRYP</name>
<evidence type="ECO:0000313" key="4">
    <source>
        <dbReference type="Proteomes" id="UP000015354"/>
    </source>
</evidence>
<feature type="compositionally biased region" description="Polar residues" evidence="2">
    <location>
        <begin position="83"/>
        <end position="103"/>
    </location>
</feature>